<keyword evidence="2" id="KW-1185">Reference proteome</keyword>
<dbReference type="OrthoDB" id="7853508at2"/>
<protein>
    <recommendedName>
        <fullName evidence="3">Transferrin-binding protein B C-lobe/N-lobe beta barrel domain-containing protein</fullName>
    </recommendedName>
</protein>
<name>A0A2T6KK97_9RHOB</name>
<evidence type="ECO:0000313" key="2">
    <source>
        <dbReference type="Proteomes" id="UP000244523"/>
    </source>
</evidence>
<accession>A0A2T6KK97</accession>
<dbReference type="PROSITE" id="PS51257">
    <property type="entry name" value="PROKAR_LIPOPROTEIN"/>
    <property type="match status" value="1"/>
</dbReference>
<dbReference type="AlphaFoldDB" id="A0A2T6KK97"/>
<dbReference type="EMBL" id="QBUD01000003">
    <property type="protein sequence ID" value="PUB16383.1"/>
    <property type="molecule type" value="Genomic_DNA"/>
</dbReference>
<comment type="caution">
    <text evidence="1">The sequence shown here is derived from an EMBL/GenBank/DDBJ whole genome shotgun (WGS) entry which is preliminary data.</text>
</comment>
<dbReference type="Proteomes" id="UP000244523">
    <property type="component" value="Unassembled WGS sequence"/>
</dbReference>
<dbReference type="RefSeq" id="WP_108385980.1">
    <property type="nucleotide sequence ID" value="NZ_QBUD01000003.1"/>
</dbReference>
<evidence type="ECO:0000313" key="1">
    <source>
        <dbReference type="EMBL" id="PUB16383.1"/>
    </source>
</evidence>
<sequence length="197" mass="19804">MNKLKCLSAACLVFASACTDQIIDDNTTSRFVTPEANGAILSPGGATGGFTDSFGQGYAFKAGSDGDGIAAVAGVIPGTVATEAPTSGTIRFEGNYQLVSVGGFFLDDGNVVGISVPVAGPISLNGNFDDGTLRGSADRLSIDGRISGNALSGNVEYDGVEGKLTGVIGANKAVGAFHGNDEDDIYAGGFYATARTD</sequence>
<organism evidence="1 2">
    <name type="scientific">Yoonia sediminilitoris</name>
    <dbReference type="NCBI Taxonomy" id="1286148"/>
    <lineage>
        <taxon>Bacteria</taxon>
        <taxon>Pseudomonadati</taxon>
        <taxon>Pseudomonadota</taxon>
        <taxon>Alphaproteobacteria</taxon>
        <taxon>Rhodobacterales</taxon>
        <taxon>Paracoccaceae</taxon>
        <taxon>Yoonia</taxon>
    </lineage>
</organism>
<gene>
    <name evidence="1" type="ORF">C8N45_103238</name>
</gene>
<proteinExistence type="predicted"/>
<reference evidence="1 2" key="1">
    <citation type="submission" date="2018-04" db="EMBL/GenBank/DDBJ databases">
        <title>Genomic Encyclopedia of Archaeal and Bacterial Type Strains, Phase II (KMG-II): from individual species to whole genera.</title>
        <authorList>
            <person name="Goeker M."/>
        </authorList>
    </citation>
    <scope>NUCLEOTIDE SEQUENCE [LARGE SCALE GENOMIC DNA]</scope>
    <source>
        <strain evidence="1 2">DSM 29955</strain>
    </source>
</reference>
<evidence type="ECO:0008006" key="3">
    <source>
        <dbReference type="Google" id="ProtNLM"/>
    </source>
</evidence>